<keyword evidence="2" id="KW-1185">Reference proteome</keyword>
<dbReference type="InterPro" id="IPR029024">
    <property type="entry name" value="TerB-like"/>
</dbReference>
<evidence type="ECO:0008006" key="3">
    <source>
        <dbReference type="Google" id="ProtNLM"/>
    </source>
</evidence>
<reference evidence="1" key="1">
    <citation type="submission" date="2021-12" db="EMBL/GenBank/DDBJ databases">
        <title>Discovery of the Pendulisporaceae a myxobacterial family with distinct sporulation behavior and unique specialized metabolism.</title>
        <authorList>
            <person name="Garcia R."/>
            <person name="Popoff A."/>
            <person name="Bader C.D."/>
            <person name="Loehr J."/>
            <person name="Walesch S."/>
            <person name="Walt C."/>
            <person name="Boldt J."/>
            <person name="Bunk B."/>
            <person name="Haeckl F.J.F.P.J."/>
            <person name="Gunesch A.P."/>
            <person name="Birkelbach J."/>
            <person name="Nuebel U."/>
            <person name="Pietschmann T."/>
            <person name="Bach T."/>
            <person name="Mueller R."/>
        </authorList>
    </citation>
    <scope>NUCLEOTIDE SEQUENCE</scope>
    <source>
        <strain evidence="1">MSr11367</strain>
    </source>
</reference>
<evidence type="ECO:0000313" key="2">
    <source>
        <dbReference type="Proteomes" id="UP001374803"/>
    </source>
</evidence>
<name>A0ABZ2L1V2_9BACT</name>
<dbReference type="SUPFAM" id="SSF158682">
    <property type="entry name" value="TerB-like"/>
    <property type="match status" value="1"/>
</dbReference>
<evidence type="ECO:0000313" key="1">
    <source>
        <dbReference type="EMBL" id="WXB02577.1"/>
    </source>
</evidence>
<accession>A0ABZ2L1V2</accession>
<proteinExistence type="predicted"/>
<dbReference type="RefSeq" id="WP_394832205.1">
    <property type="nucleotide sequence ID" value="NZ_CP089929.1"/>
</dbReference>
<sequence>MSDSASVERRFTGMLARIFSDGIVTDDERKELWTAVATGGLPAARVDALLVEFIRKSFSHFSADGRLTDSERGKLRLMVDELALSQESLPDEIRRALES</sequence>
<protein>
    <recommendedName>
        <fullName evidence="3">Co-chaperone DjlA N-terminal domain-containing protein</fullName>
    </recommendedName>
</protein>
<dbReference type="Proteomes" id="UP001374803">
    <property type="component" value="Chromosome"/>
</dbReference>
<gene>
    <name evidence="1" type="ORF">LVJ94_37390</name>
</gene>
<organism evidence="1 2">
    <name type="scientific">Pendulispora rubella</name>
    <dbReference type="NCBI Taxonomy" id="2741070"/>
    <lineage>
        <taxon>Bacteria</taxon>
        <taxon>Pseudomonadati</taxon>
        <taxon>Myxococcota</taxon>
        <taxon>Myxococcia</taxon>
        <taxon>Myxococcales</taxon>
        <taxon>Sorangiineae</taxon>
        <taxon>Pendulisporaceae</taxon>
        <taxon>Pendulispora</taxon>
    </lineage>
</organism>
<dbReference type="EMBL" id="CP089983">
    <property type="protein sequence ID" value="WXB02577.1"/>
    <property type="molecule type" value="Genomic_DNA"/>
</dbReference>